<keyword evidence="3" id="KW-1185">Reference proteome</keyword>
<reference evidence="2 3" key="1">
    <citation type="submission" date="2016-10" db="EMBL/GenBank/DDBJ databases">
        <authorList>
            <person name="Varghese N."/>
            <person name="Submissions S."/>
        </authorList>
    </citation>
    <scope>NUCLEOTIDE SEQUENCE [LARGE SCALE GENOMIC DNA]</scope>
    <source>
        <strain evidence="2 3">BS2775</strain>
    </source>
</reference>
<feature type="transmembrane region" description="Helical" evidence="1">
    <location>
        <begin position="81"/>
        <end position="97"/>
    </location>
</feature>
<feature type="transmembrane region" description="Helical" evidence="1">
    <location>
        <begin position="14"/>
        <end position="34"/>
    </location>
</feature>
<keyword evidence="1" id="KW-1133">Transmembrane helix</keyword>
<name>A0A8B3XW94_9PSED</name>
<sequence>MLLQWNGQMSKKTLFAYLGTLFTFLVLDGLWLGVLMGPTYKSLLGALMLDQPRLLPAVVFYLLYVLGCVIFVVLPSASWQRAARLGALLGLVAYGTYDLSNWATLQGWSAGLAMMDMAWGTVLTAVCCTVGFLCAQRVRQ</sequence>
<evidence type="ECO:0000313" key="2">
    <source>
        <dbReference type="EMBL" id="SDU01718.1"/>
    </source>
</evidence>
<proteinExistence type="predicted"/>
<feature type="transmembrane region" description="Helical" evidence="1">
    <location>
        <begin position="54"/>
        <end position="74"/>
    </location>
</feature>
<dbReference type="EMBL" id="LT629782">
    <property type="protein sequence ID" value="SDU01718.1"/>
    <property type="molecule type" value="Genomic_DNA"/>
</dbReference>
<keyword evidence="1" id="KW-0812">Transmembrane</keyword>
<protein>
    <submittedName>
        <fullName evidence="2">Uncharacterized membrane protein</fullName>
    </submittedName>
</protein>
<dbReference type="AlphaFoldDB" id="A0A8B3XW94"/>
<dbReference type="Proteomes" id="UP000183653">
    <property type="component" value="Chromosome I"/>
</dbReference>
<organism evidence="2 3">
    <name type="scientific">Pseudomonas orientalis</name>
    <dbReference type="NCBI Taxonomy" id="76758"/>
    <lineage>
        <taxon>Bacteria</taxon>
        <taxon>Pseudomonadati</taxon>
        <taxon>Pseudomonadota</taxon>
        <taxon>Gammaproteobacteria</taxon>
        <taxon>Pseudomonadales</taxon>
        <taxon>Pseudomonadaceae</taxon>
        <taxon>Pseudomonas</taxon>
    </lineage>
</organism>
<evidence type="ECO:0000256" key="1">
    <source>
        <dbReference type="SAM" id="Phobius"/>
    </source>
</evidence>
<keyword evidence="1" id="KW-0472">Membrane</keyword>
<evidence type="ECO:0000313" key="3">
    <source>
        <dbReference type="Proteomes" id="UP000183653"/>
    </source>
</evidence>
<dbReference type="Pfam" id="PF09945">
    <property type="entry name" value="DUF2177"/>
    <property type="match status" value="1"/>
</dbReference>
<gene>
    <name evidence="2" type="ORF">SAMN04490197_2034</name>
</gene>
<dbReference type="InterPro" id="IPR018687">
    <property type="entry name" value="DUF2177_membr"/>
</dbReference>
<feature type="transmembrane region" description="Helical" evidence="1">
    <location>
        <begin position="117"/>
        <end position="135"/>
    </location>
</feature>
<accession>A0A8B3XW94</accession>